<sequence>MLQVDAGTISEELARDLHEDLATQWIPDVLGNFDLKKCLMAPGLTAADVQFVDVPRTDRGKRTVPVLSGSALRALRDAIAPLRQISEALLDPAVCGYRTGATYGGAYSDEYLRFRSIGDALAHEHRYVVVADVQSFFDSVDPELLSKKMPARVGNSWWRVHNFLLLASRSGIRGLPAGYGDARLIANHLLSGADAAIQRPFTRWVDDYRIFADTPREAECAAARLADALGDFGFKLNVQKLSLTTSQEYLTRKHGAPLESVYHPQMESGAVVRASLRTVFFRAVNDQDRRLLRFSLPRLATQKDDIAVEYAIQQLSQNSVDTPRLVYYLSRFLEHQNVRERVQGIVQGPVLWPWTLIRLCPLLCNIPLEGSTLESLARQLQSTDIPALWAAILRVMAVHEQAEVVVDEIASYENVPDPRAAIGALIDIGHTIPESLRSLAPQTAKVADESRKLPLPSAYTLL</sequence>
<dbReference type="OrthoDB" id="4062786at2"/>
<evidence type="ECO:0000259" key="1">
    <source>
        <dbReference type="PROSITE" id="PS50878"/>
    </source>
</evidence>
<comment type="caution">
    <text evidence="2">The sequence shown here is derived from an EMBL/GenBank/DDBJ whole genome shotgun (WGS) entry which is preliminary data.</text>
</comment>
<gene>
    <name evidence="2" type="ORF">DQP57_14495</name>
</gene>
<dbReference type="CDD" id="cd01646">
    <property type="entry name" value="RT_Bac_retron_I"/>
    <property type="match status" value="1"/>
</dbReference>
<dbReference type="InterPro" id="IPR000477">
    <property type="entry name" value="RT_dom"/>
</dbReference>
<evidence type="ECO:0000313" key="3">
    <source>
        <dbReference type="Proteomes" id="UP000250915"/>
    </source>
</evidence>
<accession>A0A329LRE6</accession>
<dbReference type="PROSITE" id="PS50878">
    <property type="entry name" value="RT_POL"/>
    <property type="match status" value="1"/>
</dbReference>
<proteinExistence type="predicted"/>
<name>A0A329LRE6_9MYCO</name>
<protein>
    <recommendedName>
        <fullName evidence="1">Reverse transcriptase domain-containing protein</fullName>
    </recommendedName>
</protein>
<organism evidence="2 3">
    <name type="scientific">Mycobacterium colombiense</name>
    <dbReference type="NCBI Taxonomy" id="339268"/>
    <lineage>
        <taxon>Bacteria</taxon>
        <taxon>Bacillati</taxon>
        <taxon>Actinomycetota</taxon>
        <taxon>Actinomycetes</taxon>
        <taxon>Mycobacteriales</taxon>
        <taxon>Mycobacteriaceae</taxon>
        <taxon>Mycobacterium</taxon>
        <taxon>Mycobacterium avium complex (MAC)</taxon>
    </lineage>
</organism>
<dbReference type="AlphaFoldDB" id="A0A329LRE6"/>
<reference evidence="2 3" key="1">
    <citation type="submission" date="2018-06" db="EMBL/GenBank/DDBJ databases">
        <title>NTM in soil in Japan.</title>
        <authorList>
            <person name="Ohya K."/>
        </authorList>
    </citation>
    <scope>NUCLEOTIDE SEQUENCE [LARGE SCALE GENOMIC DNA]</scope>
    <source>
        <strain evidence="2 3">GF28</strain>
    </source>
</reference>
<dbReference type="Pfam" id="PF00078">
    <property type="entry name" value="RVT_1"/>
    <property type="match status" value="1"/>
</dbReference>
<dbReference type="RefSeq" id="WP_112633603.1">
    <property type="nucleotide sequence ID" value="NZ_QMEV01000029.1"/>
</dbReference>
<feature type="domain" description="Reverse transcriptase" evidence="1">
    <location>
        <begin position="1"/>
        <end position="258"/>
    </location>
</feature>
<evidence type="ECO:0000313" key="2">
    <source>
        <dbReference type="EMBL" id="RAV09716.1"/>
    </source>
</evidence>
<dbReference type="EMBL" id="QMEV01000029">
    <property type="protein sequence ID" value="RAV09716.1"/>
    <property type="molecule type" value="Genomic_DNA"/>
</dbReference>
<dbReference type="Proteomes" id="UP000250915">
    <property type="component" value="Unassembled WGS sequence"/>
</dbReference>